<comment type="caution">
    <text evidence="3">The sequence shown here is derived from an EMBL/GenBank/DDBJ whole genome shotgun (WGS) entry which is preliminary data.</text>
</comment>
<sequence>MNGTFDTLSYTRRLEAAGVPPEQAEAHALALSEALRMQLATKADLQLCKTELSHKIDLCRTDLTNKIGQVRTELIDRIELVRIELNDKIELVRAELNDKIELVRAELNARMDKMEAKHAADFAELRALVRDEIHGLRTEIMRWVIGLWIGQSAVLFAALAYFRT</sequence>
<feature type="coiled-coil region" evidence="1">
    <location>
        <begin position="86"/>
        <end position="117"/>
    </location>
</feature>
<reference evidence="4" key="2">
    <citation type="submission" date="2022-03" db="EMBL/GenBank/DDBJ databases">
        <title>Genome Encyclopedia of Bacteria and Archaea VI: Functional Genomics of Type Strains.</title>
        <authorList>
            <person name="Whitman W."/>
        </authorList>
    </citation>
    <scope>NUCLEOTIDE SEQUENCE</scope>
    <source>
        <strain evidence="4">HSC-15S17</strain>
    </source>
</reference>
<dbReference type="Proteomes" id="UP001155901">
    <property type="component" value="Unassembled WGS sequence"/>
</dbReference>
<evidence type="ECO:0000313" key="5">
    <source>
        <dbReference type="Proteomes" id="UP001155901"/>
    </source>
</evidence>
<evidence type="ECO:0000256" key="1">
    <source>
        <dbReference type="SAM" id="Coils"/>
    </source>
</evidence>
<dbReference type="EMBL" id="JAHTGR010000008">
    <property type="protein sequence ID" value="MBV6322649.1"/>
    <property type="molecule type" value="Genomic_DNA"/>
</dbReference>
<keyword evidence="2" id="KW-0812">Transmembrane</keyword>
<dbReference type="EMBL" id="JALJZU010000009">
    <property type="protein sequence ID" value="MCP2010863.1"/>
    <property type="molecule type" value="Genomic_DNA"/>
</dbReference>
<evidence type="ECO:0000313" key="6">
    <source>
        <dbReference type="Proteomes" id="UP001162889"/>
    </source>
</evidence>
<gene>
    <name evidence="3" type="ORF">KVP70_17080</name>
    <name evidence="4" type="ORF">L1274_004605</name>
</gene>
<evidence type="ECO:0000256" key="2">
    <source>
        <dbReference type="SAM" id="Phobius"/>
    </source>
</evidence>
<keyword evidence="6" id="KW-1185">Reference proteome</keyword>
<accession>A0AA41H8M7</accession>
<proteinExistence type="predicted"/>
<evidence type="ECO:0000313" key="4">
    <source>
        <dbReference type="EMBL" id="MCP2010863.1"/>
    </source>
</evidence>
<dbReference type="Proteomes" id="UP001162889">
    <property type="component" value="Unassembled WGS sequence"/>
</dbReference>
<dbReference type="RefSeq" id="WP_217943402.1">
    <property type="nucleotide sequence ID" value="NZ_JAHTGR010000008.1"/>
</dbReference>
<keyword evidence="2" id="KW-0472">Membrane</keyword>
<organism evidence="3 5">
    <name type="scientific">Duganella violaceipulchra</name>
    <dbReference type="NCBI Taxonomy" id="2849652"/>
    <lineage>
        <taxon>Bacteria</taxon>
        <taxon>Pseudomonadati</taxon>
        <taxon>Pseudomonadota</taxon>
        <taxon>Betaproteobacteria</taxon>
        <taxon>Burkholderiales</taxon>
        <taxon>Oxalobacteraceae</taxon>
        <taxon>Telluria group</taxon>
        <taxon>Duganella</taxon>
    </lineage>
</organism>
<reference evidence="3" key="1">
    <citation type="submission" date="2021-07" db="EMBL/GenBank/DDBJ databases">
        <title>Characterization of violacein-producing bacteria and related species.</title>
        <authorList>
            <person name="Wilson H.S."/>
            <person name="De Leon M.E."/>
        </authorList>
    </citation>
    <scope>NUCLEOTIDE SEQUENCE</scope>
    <source>
        <strain evidence="3">HSC-15S17</strain>
    </source>
</reference>
<dbReference type="AlphaFoldDB" id="A0AA41H8M7"/>
<protein>
    <submittedName>
        <fullName evidence="3">CCDC90 family protein</fullName>
    </submittedName>
</protein>
<evidence type="ECO:0000313" key="3">
    <source>
        <dbReference type="EMBL" id="MBV6322649.1"/>
    </source>
</evidence>
<name>A0AA41H8M7_9BURK</name>
<keyword evidence="1" id="KW-0175">Coiled coil</keyword>
<feature type="transmembrane region" description="Helical" evidence="2">
    <location>
        <begin position="140"/>
        <end position="162"/>
    </location>
</feature>
<keyword evidence="2" id="KW-1133">Transmembrane helix</keyword>